<protein>
    <recommendedName>
        <fullName evidence="4">Zinc knuckle CX2CX4HX4C domain-containing protein</fullName>
    </recommendedName>
</protein>
<keyword evidence="3" id="KW-1185">Reference proteome</keyword>
<reference evidence="2" key="2">
    <citation type="submission" date="2023-02" db="EMBL/GenBank/DDBJ databases">
        <authorList>
            <person name="Swenson N.G."/>
            <person name="Wegrzyn J.L."/>
            <person name="Mcevoy S.L."/>
        </authorList>
    </citation>
    <scope>NUCLEOTIDE SEQUENCE</scope>
    <source>
        <strain evidence="2">91603</strain>
        <tissue evidence="2">Leaf</tissue>
    </source>
</reference>
<dbReference type="AlphaFoldDB" id="A0AAD5P5H5"/>
<proteinExistence type="predicted"/>
<feature type="compositionally biased region" description="Basic and acidic residues" evidence="1">
    <location>
        <begin position="109"/>
        <end position="119"/>
    </location>
</feature>
<accession>A0AAD5P5H5</accession>
<sequence>MIGEVRGIDLEDAKMANSRFIRVRVCIAANEPFMRSVRVDLLGNGKITTMLLSYERLLDYCFKCRRLGHSLLPPTRFPFRNDRSVRQWGRTLDGGANNRRPGNWWKGKGPAEEEARAGERWMSNFPSD</sequence>
<feature type="region of interest" description="Disordered" evidence="1">
    <location>
        <begin position="90"/>
        <end position="128"/>
    </location>
</feature>
<gene>
    <name evidence="2" type="ORF">LWI28_004573</name>
</gene>
<reference evidence="2" key="1">
    <citation type="journal article" date="2022" name="Plant J.">
        <title>Strategies of tolerance reflected in two North American maple genomes.</title>
        <authorList>
            <person name="McEvoy S.L."/>
            <person name="Sezen U.U."/>
            <person name="Trouern-Trend A."/>
            <person name="McMahon S.M."/>
            <person name="Schaberg P.G."/>
            <person name="Yang J."/>
            <person name="Wegrzyn J.L."/>
            <person name="Swenson N.G."/>
        </authorList>
    </citation>
    <scope>NUCLEOTIDE SEQUENCE</scope>
    <source>
        <strain evidence="2">91603</strain>
    </source>
</reference>
<organism evidence="2 3">
    <name type="scientific">Acer negundo</name>
    <name type="common">Box elder</name>
    <dbReference type="NCBI Taxonomy" id="4023"/>
    <lineage>
        <taxon>Eukaryota</taxon>
        <taxon>Viridiplantae</taxon>
        <taxon>Streptophyta</taxon>
        <taxon>Embryophyta</taxon>
        <taxon>Tracheophyta</taxon>
        <taxon>Spermatophyta</taxon>
        <taxon>Magnoliopsida</taxon>
        <taxon>eudicotyledons</taxon>
        <taxon>Gunneridae</taxon>
        <taxon>Pentapetalae</taxon>
        <taxon>rosids</taxon>
        <taxon>malvids</taxon>
        <taxon>Sapindales</taxon>
        <taxon>Sapindaceae</taxon>
        <taxon>Hippocastanoideae</taxon>
        <taxon>Acereae</taxon>
        <taxon>Acer</taxon>
    </lineage>
</organism>
<evidence type="ECO:0000313" key="2">
    <source>
        <dbReference type="EMBL" id="KAI9200232.1"/>
    </source>
</evidence>
<dbReference type="EMBL" id="JAJSOW010000001">
    <property type="protein sequence ID" value="KAI9200232.1"/>
    <property type="molecule type" value="Genomic_DNA"/>
</dbReference>
<dbReference type="Proteomes" id="UP001064489">
    <property type="component" value="Chromosome 9"/>
</dbReference>
<comment type="caution">
    <text evidence="2">The sequence shown here is derived from an EMBL/GenBank/DDBJ whole genome shotgun (WGS) entry which is preliminary data.</text>
</comment>
<evidence type="ECO:0008006" key="4">
    <source>
        <dbReference type="Google" id="ProtNLM"/>
    </source>
</evidence>
<evidence type="ECO:0000313" key="3">
    <source>
        <dbReference type="Proteomes" id="UP001064489"/>
    </source>
</evidence>
<name>A0AAD5P5H5_ACENE</name>
<evidence type="ECO:0000256" key="1">
    <source>
        <dbReference type="SAM" id="MobiDB-lite"/>
    </source>
</evidence>